<dbReference type="EMBL" id="RKQL01000002">
    <property type="protein sequence ID" value="RPE70591.1"/>
    <property type="molecule type" value="Genomic_DNA"/>
</dbReference>
<dbReference type="RefSeq" id="WP_124221343.1">
    <property type="nucleotide sequence ID" value="NZ_RKQL01000002.1"/>
</dbReference>
<keyword evidence="4" id="KW-1185">Reference proteome</keyword>
<name>A0A3N4UST8_9BURK</name>
<keyword evidence="2" id="KW-0472">Membrane</keyword>
<feature type="compositionally biased region" description="Basic and acidic residues" evidence="1">
    <location>
        <begin position="61"/>
        <end position="70"/>
    </location>
</feature>
<keyword evidence="2" id="KW-0812">Transmembrane</keyword>
<evidence type="ECO:0000313" key="4">
    <source>
        <dbReference type="Proteomes" id="UP000272193"/>
    </source>
</evidence>
<evidence type="ECO:0000313" key="3">
    <source>
        <dbReference type="EMBL" id="RPE70591.1"/>
    </source>
</evidence>
<dbReference type="NCBIfam" id="TIGR04438">
    <property type="entry name" value="small_Trp_rich"/>
    <property type="match status" value="1"/>
</dbReference>
<gene>
    <name evidence="3" type="ORF">EDC62_1073</name>
</gene>
<dbReference type="AlphaFoldDB" id="A0A3N4UST8"/>
<comment type="caution">
    <text evidence="3">The sequence shown here is derived from an EMBL/GenBank/DDBJ whole genome shotgun (WGS) entry which is preliminary data.</text>
</comment>
<proteinExistence type="predicted"/>
<organism evidence="3 4">
    <name type="scientific">Tibeticola sediminis</name>
    <dbReference type="NCBI Taxonomy" id="1917811"/>
    <lineage>
        <taxon>Bacteria</taxon>
        <taxon>Pseudomonadati</taxon>
        <taxon>Pseudomonadota</taxon>
        <taxon>Betaproteobacteria</taxon>
        <taxon>Burkholderiales</taxon>
        <taxon>Comamonadaceae</taxon>
        <taxon>Tibeticola</taxon>
    </lineage>
</organism>
<reference evidence="3 4" key="1">
    <citation type="submission" date="2018-11" db="EMBL/GenBank/DDBJ databases">
        <title>Genomic Encyclopedia of Type Strains, Phase IV (KMG-IV): sequencing the most valuable type-strain genomes for metagenomic binning, comparative biology and taxonomic classification.</title>
        <authorList>
            <person name="Goeker M."/>
        </authorList>
    </citation>
    <scope>NUCLEOTIDE SEQUENCE [LARGE SCALE GENOMIC DNA]</scope>
    <source>
        <strain evidence="3 4">DSM 101684</strain>
    </source>
</reference>
<evidence type="ECO:0000256" key="2">
    <source>
        <dbReference type="SAM" id="Phobius"/>
    </source>
</evidence>
<feature type="region of interest" description="Disordered" evidence="1">
    <location>
        <begin position="61"/>
        <end position="80"/>
    </location>
</feature>
<dbReference type="InterPro" id="IPR031044">
    <property type="entry name" value="Small_Trp_rich"/>
</dbReference>
<protein>
    <submittedName>
        <fullName evidence="3">Small Trp-rich protein</fullName>
    </submittedName>
</protein>
<keyword evidence="2" id="KW-1133">Transmembrane helix</keyword>
<evidence type="ECO:0000256" key="1">
    <source>
        <dbReference type="SAM" id="MobiDB-lite"/>
    </source>
</evidence>
<accession>A0A3N4UST8</accession>
<feature type="transmembrane region" description="Helical" evidence="2">
    <location>
        <begin position="28"/>
        <end position="48"/>
    </location>
</feature>
<dbReference type="Proteomes" id="UP000272193">
    <property type="component" value="Unassembled WGS sequence"/>
</dbReference>
<dbReference type="OrthoDB" id="8689816at2"/>
<sequence length="80" mass="9670">MYFLGLGLILLLLKFLELGPVATWSWWVVLAPFGLAVAWWTWADWSGYTKRREMEKMEQRKRERIERSKEALGMTPRRRR</sequence>